<dbReference type="EMBL" id="JBDJPC010000004">
    <property type="protein sequence ID" value="KAL1506519.1"/>
    <property type="molecule type" value="Genomic_DNA"/>
</dbReference>
<dbReference type="AlphaFoldDB" id="A0ABD1F3J1"/>
<reference evidence="2 3" key="1">
    <citation type="submission" date="2024-05" db="EMBL/GenBank/DDBJ databases">
        <title>Genetic variation in Jamaican populations of the coffee berry borer (Hypothenemus hampei).</title>
        <authorList>
            <person name="Errbii M."/>
            <person name="Myrie A."/>
        </authorList>
    </citation>
    <scope>NUCLEOTIDE SEQUENCE [LARGE SCALE GENOMIC DNA]</scope>
    <source>
        <strain evidence="2">JA-Hopewell-2020-01-JO</strain>
        <tissue evidence="2">Whole body</tissue>
    </source>
</reference>
<protein>
    <submittedName>
        <fullName evidence="2">Uncharacterized protein</fullName>
    </submittedName>
</protein>
<evidence type="ECO:0000313" key="2">
    <source>
        <dbReference type="EMBL" id="KAL1506519.1"/>
    </source>
</evidence>
<keyword evidence="3" id="KW-1185">Reference proteome</keyword>
<sequence length="88" mass="9827">MADIVIKLGKPGSTEILKNHPDQPSKGIQIKESEINVNEKVNEDNVENASQSTVSVNIYKKTTTKDNGDQVSSFILSIHYRPIKKIYV</sequence>
<comment type="caution">
    <text evidence="2">The sequence shown here is derived from an EMBL/GenBank/DDBJ whole genome shotgun (WGS) entry which is preliminary data.</text>
</comment>
<name>A0ABD1F3J1_HYPHA</name>
<gene>
    <name evidence="2" type="ORF">ABEB36_005867</name>
</gene>
<organism evidence="2 3">
    <name type="scientific">Hypothenemus hampei</name>
    <name type="common">Coffee berry borer</name>
    <dbReference type="NCBI Taxonomy" id="57062"/>
    <lineage>
        <taxon>Eukaryota</taxon>
        <taxon>Metazoa</taxon>
        <taxon>Ecdysozoa</taxon>
        <taxon>Arthropoda</taxon>
        <taxon>Hexapoda</taxon>
        <taxon>Insecta</taxon>
        <taxon>Pterygota</taxon>
        <taxon>Neoptera</taxon>
        <taxon>Endopterygota</taxon>
        <taxon>Coleoptera</taxon>
        <taxon>Polyphaga</taxon>
        <taxon>Cucujiformia</taxon>
        <taxon>Curculionidae</taxon>
        <taxon>Scolytinae</taxon>
        <taxon>Hypothenemus</taxon>
    </lineage>
</organism>
<accession>A0ABD1F3J1</accession>
<evidence type="ECO:0000256" key="1">
    <source>
        <dbReference type="SAM" id="MobiDB-lite"/>
    </source>
</evidence>
<evidence type="ECO:0000313" key="3">
    <source>
        <dbReference type="Proteomes" id="UP001566132"/>
    </source>
</evidence>
<feature type="region of interest" description="Disordered" evidence="1">
    <location>
        <begin position="13"/>
        <end position="32"/>
    </location>
</feature>
<dbReference type="Proteomes" id="UP001566132">
    <property type="component" value="Unassembled WGS sequence"/>
</dbReference>
<feature type="compositionally biased region" description="Basic and acidic residues" evidence="1">
    <location>
        <begin position="17"/>
        <end position="32"/>
    </location>
</feature>
<proteinExistence type="predicted"/>